<proteinExistence type="inferred from homology"/>
<comment type="subcellular location">
    <subcellularLocation>
        <location evidence="1">Cytoplasm</location>
    </subcellularLocation>
</comment>
<evidence type="ECO:0000259" key="9">
    <source>
        <dbReference type="Pfam" id="PF23142"/>
    </source>
</evidence>
<dbReference type="Pfam" id="PF23142">
    <property type="entry name" value="PH_PLEKHM2"/>
    <property type="match status" value="1"/>
</dbReference>
<organism evidence="12 13">
    <name type="scientific">Petromyzon marinus</name>
    <name type="common">Sea lamprey</name>
    <dbReference type="NCBI Taxonomy" id="7757"/>
    <lineage>
        <taxon>Eukaryota</taxon>
        <taxon>Metazoa</taxon>
        <taxon>Chordata</taxon>
        <taxon>Craniata</taxon>
        <taxon>Vertebrata</taxon>
        <taxon>Cyclostomata</taxon>
        <taxon>Hyperoartia</taxon>
        <taxon>Petromyzontiformes</taxon>
        <taxon>Petromyzontidae</taxon>
        <taxon>Petromyzon</taxon>
    </lineage>
</organism>
<dbReference type="Pfam" id="PF25357">
    <property type="entry name" value="PH_S11IP"/>
    <property type="match status" value="1"/>
</dbReference>
<dbReference type="FunFam" id="3.80.10.10:FF:000658">
    <property type="entry name" value="Serine/threonine-protein kinase 11-interacting protein"/>
    <property type="match status" value="1"/>
</dbReference>
<dbReference type="Proteomes" id="UP001318040">
    <property type="component" value="Chromosome 4"/>
</dbReference>
<feature type="domain" description="PLEKHM2 PH" evidence="9">
    <location>
        <begin position="931"/>
        <end position="1028"/>
    </location>
</feature>
<dbReference type="InterPro" id="IPR001611">
    <property type="entry name" value="Leu-rich_rpt"/>
</dbReference>
<feature type="domain" description="Serine/threonine-protein kinase 11-interacting protein PH" evidence="10">
    <location>
        <begin position="587"/>
        <end position="700"/>
    </location>
</feature>
<comment type="similarity">
    <text evidence="2">Belongs to the STK11IP family.</text>
</comment>
<dbReference type="InterPro" id="IPR057288">
    <property type="entry name" value="PH_PLEKHM2"/>
</dbReference>
<sequence>MSGWTGGEEELIMSLSAVLRDTGDSVLNGHRQLVLSTTRLQNLNCLLQQLLHPRPLRMHGFLALPVLPTASSPHVLELQFLFDVFQKVPRFKLVHKQGDAIQTGINIFAFKLLKSLELKGVPVHCLEGLQGIHTQLESLTCWKCVDTMEEVLSQCGGDLATAFPWPELHTLNFSHNFISCLDDSLNWLPVLRCLDLSHNKLQDAGLYLKSLTELESLNISYNFLQSFPALSPSCRSRLTVLLLSNNELDSIDGVQMLETLQTLDVSYNLLMEHSQLSPLSQLPHLQKLYVQGNPLFFRKGHRVETVRHLSPKSATLPLILDGKPLTKSELKNLPTVRPARTVRPSFSGASLGPRNGREQGSSDNTASELEESYRRERRRIDSKRRIAREANISEPSASDAEFDAHSFTSTPSQGLLHKEEIEQMEDFRKRLGSDWLRYKHHLEHATDSGGDSEGLNTQRQQQGQQQEPDASVADGIPSQQTPVAEDLESSISIFAGYCSADEVTETDGAGEEEVFVTGRQASDEIDGTTTAGTTTTASRLDSTSSRGTLKQEKISWRLGMDEDEEKGEKEGKEEEEEREDVFDEDEKYGETLSAPCLASVCTDAEERTVFVTVRRVALVEQETSRAKTTATFELASLLSAKATARPYCRQGVEELVPALELHFSYIWADRKQRTYLILEEDPKLVLQTLLSVLAPVAQENQRALRQKDSAFQCLKCSQSFTGPTRNMPPPPGALARHASFGRTAFDRGNEEEEREGSLLACPSCSSDLVVLVSDTDGTDGMPRRSSTPLASSHGSSGVWAGLAGADVYRTVYVDNGTPCNALDSGVVINGVPPSPTVAGGSDSGRVRAESFSLYRTANEFLSGLSSGVSKTETDGALSSCGSSRRSSSAGGGGGVGENPFYECGDSPVHGAMRRSSLDSHGSGSPGSDGFSAIDHRLKLHLELNVFEDEEFRLLIVAPAVVWDRPEEIPSFLVISNLSLYVLELKGDTSVEDPSQWLHVLATRRLSQMQRLEVGLGAQSFRIEFDSPRTAKTTEQPGGPSPSPPEPPGITVMVRDPKKCEAFVGLLNERMAEVPSWRDGGLPRAIARASLSSQHSLRRIMSQWEAGADVLLGDQAPSGGVYLLAFVLREERGTPKPATLVTTRDNLYLLQEDHRRGSTCEAEEGGGAGSSADGVTRDRFSLLEQQPLENLASVRLYRAAPCHLALLFHDEDTREDRVWHLRVGAAVLAEGLLSALRKPWAQLFSVELHVVQCDDPPAITVGASP</sequence>
<reference evidence="13" key="1">
    <citation type="submission" date="2025-08" db="UniProtKB">
        <authorList>
            <consortium name="RefSeq"/>
        </authorList>
    </citation>
    <scope>IDENTIFICATION</scope>
    <source>
        <tissue evidence="13">Sperm</tissue>
    </source>
</reference>
<evidence type="ECO:0000256" key="5">
    <source>
        <dbReference type="ARBA" id="ARBA00022614"/>
    </source>
</evidence>
<keyword evidence="4" id="KW-0963">Cytoplasm</keyword>
<dbReference type="SMART" id="SM00364">
    <property type="entry name" value="LRR_BAC"/>
    <property type="match status" value="2"/>
</dbReference>
<dbReference type="Pfam" id="PF25624">
    <property type="entry name" value="PH_S11IP_C"/>
    <property type="match status" value="1"/>
</dbReference>
<evidence type="ECO:0000313" key="13">
    <source>
        <dbReference type="RefSeq" id="XP_032801747.1"/>
    </source>
</evidence>
<dbReference type="InterPro" id="IPR032675">
    <property type="entry name" value="LRR_dom_sf"/>
</dbReference>
<dbReference type="PANTHER" id="PTHR15454">
    <property type="entry name" value="NISCHARIN RELATED"/>
    <property type="match status" value="1"/>
</dbReference>
<dbReference type="InterPro" id="IPR057292">
    <property type="entry name" value="PH_S11IP"/>
</dbReference>
<keyword evidence="5" id="KW-0433">Leucine-rich repeat</keyword>
<evidence type="ECO:0000256" key="4">
    <source>
        <dbReference type="ARBA" id="ARBA00022490"/>
    </source>
</evidence>
<name>A0AAJ7SLW4_PETMA</name>
<dbReference type="GO" id="GO:0016301">
    <property type="term" value="F:kinase activity"/>
    <property type="evidence" value="ECO:0007669"/>
    <property type="project" value="UniProtKB-KW"/>
</dbReference>
<keyword evidence="13" id="KW-0808">Transferase</keyword>
<dbReference type="AlphaFoldDB" id="A0AAJ7SLW4"/>
<dbReference type="RefSeq" id="XP_032801747.1">
    <property type="nucleotide sequence ID" value="XM_032945856.1"/>
</dbReference>
<feature type="region of interest" description="Disordered" evidence="7">
    <location>
        <begin position="518"/>
        <end position="586"/>
    </location>
</feature>
<evidence type="ECO:0000259" key="11">
    <source>
        <dbReference type="Pfam" id="PF25624"/>
    </source>
</evidence>
<feature type="compositionally biased region" description="Low complexity" evidence="7">
    <location>
        <begin position="527"/>
        <end position="537"/>
    </location>
</feature>
<dbReference type="InterPro" id="IPR025875">
    <property type="entry name" value="Leu-rich_rpt_4"/>
</dbReference>
<feature type="domain" description="STK11-interacting protein C-terminal PH" evidence="11">
    <location>
        <begin position="1091"/>
        <end position="1250"/>
    </location>
</feature>
<dbReference type="GO" id="GO:0005737">
    <property type="term" value="C:cytoplasm"/>
    <property type="evidence" value="ECO:0007669"/>
    <property type="project" value="UniProtKB-SubCell"/>
</dbReference>
<evidence type="ECO:0000256" key="1">
    <source>
        <dbReference type="ARBA" id="ARBA00004496"/>
    </source>
</evidence>
<dbReference type="PANTHER" id="PTHR15454:SF69">
    <property type="entry name" value="SERINE_THREONINE-PROTEIN KINASE 11-INTERACTING PROTEIN"/>
    <property type="match status" value="1"/>
</dbReference>
<evidence type="ECO:0000256" key="2">
    <source>
        <dbReference type="ARBA" id="ARBA00008771"/>
    </source>
</evidence>
<dbReference type="InterPro" id="IPR031782">
    <property type="entry name" value="LIP1_N"/>
</dbReference>
<feature type="compositionally biased region" description="Pro residues" evidence="7">
    <location>
        <begin position="1038"/>
        <end position="1047"/>
    </location>
</feature>
<evidence type="ECO:0000259" key="10">
    <source>
        <dbReference type="Pfam" id="PF25357"/>
    </source>
</evidence>
<evidence type="ECO:0000259" key="8">
    <source>
        <dbReference type="Pfam" id="PF15904"/>
    </source>
</evidence>
<feature type="region of interest" description="Disordered" evidence="7">
    <location>
        <begin position="330"/>
        <end position="418"/>
    </location>
</feature>
<keyword evidence="13" id="KW-0418">Kinase</keyword>
<evidence type="ECO:0000313" key="12">
    <source>
        <dbReference type="Proteomes" id="UP001318040"/>
    </source>
</evidence>
<feature type="domain" description="LKB1 serine/threonine kinase interacting protein 1 N-terminal" evidence="8">
    <location>
        <begin position="8"/>
        <end position="95"/>
    </location>
</feature>
<feature type="region of interest" description="Disordered" evidence="7">
    <location>
        <begin position="869"/>
        <end position="900"/>
    </location>
</feature>
<dbReference type="PROSITE" id="PS51450">
    <property type="entry name" value="LRR"/>
    <property type="match status" value="3"/>
</dbReference>
<feature type="compositionally biased region" description="Acidic residues" evidence="7">
    <location>
        <begin position="573"/>
        <end position="586"/>
    </location>
</feature>
<evidence type="ECO:0000256" key="3">
    <source>
        <dbReference type="ARBA" id="ARBA00020683"/>
    </source>
</evidence>
<dbReference type="GO" id="GO:0008104">
    <property type="term" value="P:intracellular protein localization"/>
    <property type="evidence" value="ECO:0007669"/>
    <property type="project" value="TreeGrafter"/>
</dbReference>
<feature type="region of interest" description="Disordered" evidence="7">
    <location>
        <begin position="444"/>
        <end position="483"/>
    </location>
</feature>
<dbReference type="GeneID" id="116938565"/>
<gene>
    <name evidence="13" type="primary">STK11IP</name>
</gene>
<feature type="compositionally biased region" description="Polar residues" evidence="7">
    <location>
        <begin position="784"/>
        <end position="795"/>
    </location>
</feature>
<feature type="region of interest" description="Disordered" evidence="7">
    <location>
        <begin position="1024"/>
        <end position="1050"/>
    </location>
</feature>
<dbReference type="SUPFAM" id="SSF52075">
    <property type="entry name" value="Outer arm dynein light chain 1"/>
    <property type="match status" value="1"/>
</dbReference>
<dbReference type="InterPro" id="IPR057676">
    <property type="entry name" value="PH_S11IP_C"/>
</dbReference>
<feature type="region of interest" description="Disordered" evidence="7">
    <location>
        <begin position="776"/>
        <end position="795"/>
    </location>
</feature>
<dbReference type="Pfam" id="PF12799">
    <property type="entry name" value="LRR_4"/>
    <property type="match status" value="1"/>
</dbReference>
<keyword evidence="6" id="KW-0677">Repeat</keyword>
<keyword evidence="12" id="KW-1185">Reference proteome</keyword>
<dbReference type="CTD" id="114790"/>
<feature type="compositionally biased region" description="Low complexity" evidence="7">
    <location>
        <begin position="875"/>
        <end position="888"/>
    </location>
</feature>
<dbReference type="Gene3D" id="3.80.10.10">
    <property type="entry name" value="Ribonuclease Inhibitor"/>
    <property type="match status" value="2"/>
</dbReference>
<evidence type="ECO:0000256" key="6">
    <source>
        <dbReference type="ARBA" id="ARBA00022737"/>
    </source>
</evidence>
<dbReference type="Pfam" id="PF15904">
    <property type="entry name" value="LIP1"/>
    <property type="match status" value="1"/>
</dbReference>
<protein>
    <recommendedName>
        <fullName evidence="3">Serine/threonine-protein kinase 11-interacting protein</fullName>
    </recommendedName>
</protein>
<feature type="compositionally biased region" description="Polar residues" evidence="7">
    <location>
        <begin position="538"/>
        <end position="548"/>
    </location>
</feature>
<evidence type="ECO:0000256" key="7">
    <source>
        <dbReference type="SAM" id="MobiDB-lite"/>
    </source>
</evidence>
<dbReference type="KEGG" id="pmrn:116938565"/>
<accession>A0AAJ7SLW4</accession>